<keyword evidence="4" id="KW-1185">Reference proteome</keyword>
<dbReference type="Proteomes" id="UP001374579">
    <property type="component" value="Unassembled WGS sequence"/>
</dbReference>
<keyword evidence="2" id="KW-1133">Transmembrane helix</keyword>
<feature type="transmembrane region" description="Helical" evidence="2">
    <location>
        <begin position="143"/>
        <end position="166"/>
    </location>
</feature>
<gene>
    <name evidence="3" type="ORF">V1264_017179</name>
</gene>
<evidence type="ECO:0000256" key="2">
    <source>
        <dbReference type="SAM" id="Phobius"/>
    </source>
</evidence>
<evidence type="ECO:0000256" key="1">
    <source>
        <dbReference type="SAM" id="MobiDB-lite"/>
    </source>
</evidence>
<sequence>MWICTVAEFSIVNDYDGWIDWTLGNGTHLPHEHQDIVPQKTALSNSTMSLFNFTSQLQLILTEPDTDFTLVCEIRHRLHEVISRSSLPFNVKIKAKATNYSQVTTAIVSVVTNSTREALLQVGKSRQLPDSRHRTLKGLFSTVSMQVLIAVVGIVDASCLVIVFVVRRNAMSLTTELDEVILRADKKLRNLRAGTADQRQTSNKKGMSKTESSASFPASAVSTAEGVDTSTTARIY</sequence>
<evidence type="ECO:0000313" key="4">
    <source>
        <dbReference type="Proteomes" id="UP001374579"/>
    </source>
</evidence>
<accession>A0AAN9BIM4</accession>
<comment type="caution">
    <text evidence="3">The sequence shown here is derived from an EMBL/GenBank/DDBJ whole genome shotgun (WGS) entry which is preliminary data.</text>
</comment>
<keyword evidence="2" id="KW-0812">Transmembrane</keyword>
<keyword evidence="2" id="KW-0472">Membrane</keyword>
<feature type="compositionally biased region" description="Polar residues" evidence="1">
    <location>
        <begin position="197"/>
        <end position="221"/>
    </location>
</feature>
<organism evidence="3 4">
    <name type="scientific">Littorina saxatilis</name>
    <dbReference type="NCBI Taxonomy" id="31220"/>
    <lineage>
        <taxon>Eukaryota</taxon>
        <taxon>Metazoa</taxon>
        <taxon>Spiralia</taxon>
        <taxon>Lophotrochozoa</taxon>
        <taxon>Mollusca</taxon>
        <taxon>Gastropoda</taxon>
        <taxon>Caenogastropoda</taxon>
        <taxon>Littorinimorpha</taxon>
        <taxon>Littorinoidea</taxon>
        <taxon>Littorinidae</taxon>
        <taxon>Littorina</taxon>
    </lineage>
</organism>
<name>A0AAN9BIM4_9CAEN</name>
<protein>
    <submittedName>
        <fullName evidence="3">Uncharacterized protein</fullName>
    </submittedName>
</protein>
<evidence type="ECO:0000313" key="3">
    <source>
        <dbReference type="EMBL" id="KAK7105853.1"/>
    </source>
</evidence>
<feature type="region of interest" description="Disordered" evidence="1">
    <location>
        <begin position="192"/>
        <end position="221"/>
    </location>
</feature>
<dbReference type="EMBL" id="JBAMIC010000007">
    <property type="protein sequence ID" value="KAK7105853.1"/>
    <property type="molecule type" value="Genomic_DNA"/>
</dbReference>
<proteinExistence type="predicted"/>
<reference evidence="3 4" key="1">
    <citation type="submission" date="2024-02" db="EMBL/GenBank/DDBJ databases">
        <title>Chromosome-scale genome assembly of the rough periwinkle Littorina saxatilis.</title>
        <authorList>
            <person name="De Jode A."/>
            <person name="Faria R."/>
            <person name="Formenti G."/>
            <person name="Sims Y."/>
            <person name="Smith T.P."/>
            <person name="Tracey A."/>
            <person name="Wood J.M.D."/>
            <person name="Zagrodzka Z.B."/>
            <person name="Johannesson K."/>
            <person name="Butlin R.K."/>
            <person name="Leder E.H."/>
        </authorList>
    </citation>
    <scope>NUCLEOTIDE SEQUENCE [LARGE SCALE GENOMIC DNA]</scope>
    <source>
        <strain evidence="3">Snail1</strain>
        <tissue evidence="3">Muscle</tissue>
    </source>
</reference>
<dbReference type="AlphaFoldDB" id="A0AAN9BIM4"/>